<dbReference type="VEuPathDB" id="AmoebaDB:ACA1_173970"/>
<dbReference type="InterPro" id="IPR016161">
    <property type="entry name" value="Ald_DH/histidinol_DH"/>
</dbReference>
<evidence type="ECO:0000256" key="1">
    <source>
        <dbReference type="ARBA" id="ARBA00023002"/>
    </source>
</evidence>
<organism evidence="6 7">
    <name type="scientific">Acanthamoeba castellanii (strain ATCC 30010 / Neff)</name>
    <dbReference type="NCBI Taxonomy" id="1257118"/>
    <lineage>
        <taxon>Eukaryota</taxon>
        <taxon>Amoebozoa</taxon>
        <taxon>Discosea</taxon>
        <taxon>Longamoebia</taxon>
        <taxon>Centramoebida</taxon>
        <taxon>Acanthamoebidae</taxon>
        <taxon>Acanthamoeba</taxon>
    </lineage>
</organism>
<accession>L8HGQ9</accession>
<name>L8HGQ9_ACACF</name>
<dbReference type="KEGG" id="acan:ACA1_173970"/>
<evidence type="ECO:0000313" key="7">
    <source>
        <dbReference type="Proteomes" id="UP000011083"/>
    </source>
</evidence>
<dbReference type="SUPFAM" id="SSF53720">
    <property type="entry name" value="ALDH-like"/>
    <property type="match status" value="1"/>
</dbReference>
<feature type="transmembrane region" description="Helical" evidence="4">
    <location>
        <begin position="12"/>
        <end position="37"/>
    </location>
</feature>
<dbReference type="InterPro" id="IPR016162">
    <property type="entry name" value="Ald_DH_N"/>
</dbReference>
<keyword evidence="1 3" id="KW-0560">Oxidoreductase</keyword>
<reference evidence="6 7" key="1">
    <citation type="journal article" date="2013" name="Genome Biol.">
        <title>Genome of Acanthamoeba castellanii highlights extensive lateral gene transfer and early evolution of tyrosine kinase signaling.</title>
        <authorList>
            <person name="Clarke M."/>
            <person name="Lohan A.J."/>
            <person name="Liu B."/>
            <person name="Lagkouvardos I."/>
            <person name="Roy S."/>
            <person name="Zafar N."/>
            <person name="Bertelli C."/>
            <person name="Schilde C."/>
            <person name="Kianianmomeni A."/>
            <person name="Burglin T.R."/>
            <person name="Frech C."/>
            <person name="Turcotte B."/>
            <person name="Kopec K.O."/>
            <person name="Synnott J.M."/>
            <person name="Choo C."/>
            <person name="Paponov I."/>
            <person name="Finkler A."/>
            <person name="Soon Heng Tan C."/>
            <person name="Hutchins A.P."/>
            <person name="Weinmeier T."/>
            <person name="Rattei T."/>
            <person name="Chu J.S."/>
            <person name="Gimenez G."/>
            <person name="Irimia M."/>
            <person name="Rigden D.J."/>
            <person name="Fitzpatrick D.A."/>
            <person name="Lorenzo-Morales J."/>
            <person name="Bateman A."/>
            <person name="Chiu C.H."/>
            <person name="Tang P."/>
            <person name="Hegemann P."/>
            <person name="Fromm H."/>
            <person name="Raoult D."/>
            <person name="Greub G."/>
            <person name="Miranda-Saavedra D."/>
            <person name="Chen N."/>
            <person name="Nash P."/>
            <person name="Ginger M.L."/>
            <person name="Horn M."/>
            <person name="Schaap P."/>
            <person name="Caler L."/>
            <person name="Loftus B."/>
        </authorList>
    </citation>
    <scope>NUCLEOTIDE SEQUENCE [LARGE SCALE GENOMIC DNA]</scope>
    <source>
        <strain evidence="6 7">Neff</strain>
    </source>
</reference>
<evidence type="ECO:0000259" key="5">
    <source>
        <dbReference type="Pfam" id="PF00171"/>
    </source>
</evidence>
<sequence>MLEWLGDLFGLLWGAVVLVLSVDFLSDLLLLSVLYVVGRYVYVAFRGNIQSGKPARSFKLSSEEFGAGKELDAINPATNEKITTVRAFTPDEVNECVRRARVAQAEWAETSFDERRAVLQDLMHAVVEQQDTICHLSMQDTGKTRMEAEYGEILTTCEKIRHLIRNGEDALKSESRGVPLLLFLKKAWVEYYPMGVIGIIVPWNYPFHNVASAAVAALFAGNSAVIKVSECSLSSKDYFEKLFRKVLAARGHNPELVTLIVGEGETGAALVKSGVDKILFIGSPAVGKRVMEGASANLTPVILELGGKDPFIVLEDADLDHATEVALRGVFVNCGQNCIAAERIYVHNKILPKFEEVVAKKVAAFRQGASVNGGCFDVGSMTMPRQLEIVDELVQAAIQDGAKVLAGAKRDEKPGLFYRPTVLSNVNHSMRIVNEEVFGPVMLIIPFSSDDEAVRLANSTEYALGSSIFSGNAARAHEVARRVVAGMATINDFGVGYLIQSLPFGGTKISGFGRFGGAEGLREFSRQKSVVTDRFPGVLTKAPAFTKYPIPENGPAIVKNAIHFFYGPESPSGLWAKATHLCAMLQLLITLK</sequence>
<feature type="domain" description="Aldehyde dehydrogenase" evidence="5">
    <location>
        <begin position="69"/>
        <end position="530"/>
    </location>
</feature>
<dbReference type="GeneID" id="14925764"/>
<dbReference type="Gene3D" id="3.40.309.10">
    <property type="entry name" value="Aldehyde Dehydrogenase, Chain A, domain 2"/>
    <property type="match status" value="1"/>
</dbReference>
<dbReference type="Pfam" id="PF00171">
    <property type="entry name" value="Aldedh"/>
    <property type="match status" value="1"/>
</dbReference>
<evidence type="ECO:0000256" key="2">
    <source>
        <dbReference type="PROSITE-ProRule" id="PRU10007"/>
    </source>
</evidence>
<evidence type="ECO:0000256" key="4">
    <source>
        <dbReference type="SAM" id="Phobius"/>
    </source>
</evidence>
<dbReference type="OrthoDB" id="310895at2759"/>
<dbReference type="PROSITE" id="PS00070">
    <property type="entry name" value="ALDEHYDE_DEHYDR_CYS"/>
    <property type="match status" value="1"/>
</dbReference>
<evidence type="ECO:0000313" key="6">
    <source>
        <dbReference type="EMBL" id="ELR24739.1"/>
    </source>
</evidence>
<dbReference type="Gene3D" id="3.40.605.10">
    <property type="entry name" value="Aldehyde Dehydrogenase, Chain A, domain 1"/>
    <property type="match status" value="1"/>
</dbReference>
<dbReference type="OMA" id="ILMRGTF"/>
<dbReference type="PROSITE" id="PS00687">
    <property type="entry name" value="ALDEHYDE_DEHYDR_GLU"/>
    <property type="match status" value="1"/>
</dbReference>
<feature type="active site" evidence="2">
    <location>
        <position position="304"/>
    </location>
</feature>
<keyword evidence="4" id="KW-0812">Transmembrane</keyword>
<dbReference type="Proteomes" id="UP000011083">
    <property type="component" value="Unassembled WGS sequence"/>
</dbReference>
<dbReference type="InterPro" id="IPR016163">
    <property type="entry name" value="Ald_DH_C"/>
</dbReference>
<dbReference type="InterPro" id="IPR015590">
    <property type="entry name" value="Aldehyde_DH_dom"/>
</dbReference>
<dbReference type="PANTHER" id="PTHR11699">
    <property type="entry name" value="ALDEHYDE DEHYDROGENASE-RELATED"/>
    <property type="match status" value="1"/>
</dbReference>
<dbReference type="RefSeq" id="XP_004356639.1">
    <property type="nucleotide sequence ID" value="XM_004356586.1"/>
</dbReference>
<protein>
    <submittedName>
        <fullName evidence="6">Aldehyde dehydrogenase</fullName>
    </submittedName>
</protein>
<dbReference type="GO" id="GO:0016620">
    <property type="term" value="F:oxidoreductase activity, acting on the aldehyde or oxo group of donors, NAD or NADP as acceptor"/>
    <property type="evidence" value="ECO:0007669"/>
    <property type="project" value="InterPro"/>
</dbReference>
<gene>
    <name evidence="6" type="ORF">ACA1_173970</name>
</gene>
<dbReference type="STRING" id="1257118.L8HGQ9"/>
<keyword evidence="4" id="KW-0472">Membrane</keyword>
<dbReference type="AlphaFoldDB" id="L8HGQ9"/>
<dbReference type="InterPro" id="IPR016160">
    <property type="entry name" value="Ald_DH_CS_CYS"/>
</dbReference>
<evidence type="ECO:0000256" key="3">
    <source>
        <dbReference type="RuleBase" id="RU003345"/>
    </source>
</evidence>
<proteinExistence type="inferred from homology"/>
<dbReference type="InterPro" id="IPR029510">
    <property type="entry name" value="Ald_DH_CS_GLU"/>
</dbReference>
<dbReference type="FunFam" id="3.40.309.10:FF:000009">
    <property type="entry name" value="Aldehyde dehydrogenase A"/>
    <property type="match status" value="1"/>
</dbReference>
<keyword evidence="7" id="KW-1185">Reference proteome</keyword>
<keyword evidence="4" id="KW-1133">Transmembrane helix</keyword>
<comment type="similarity">
    <text evidence="3">Belongs to the aldehyde dehydrogenase family.</text>
</comment>
<dbReference type="EMBL" id="KB007811">
    <property type="protein sequence ID" value="ELR24739.1"/>
    <property type="molecule type" value="Genomic_DNA"/>
</dbReference>